<evidence type="ECO:0000313" key="5">
    <source>
        <dbReference type="Proteomes" id="UP000664096"/>
    </source>
</evidence>
<dbReference type="Gene3D" id="1.20.140.160">
    <property type="match status" value="1"/>
</dbReference>
<dbReference type="Pfam" id="PF22029">
    <property type="entry name" value="PhyR_sigma2"/>
    <property type="match status" value="1"/>
</dbReference>
<keyword evidence="1 2" id="KW-0597">Phosphoprotein</keyword>
<dbReference type="Pfam" id="PF00072">
    <property type="entry name" value="Response_reg"/>
    <property type="match status" value="1"/>
</dbReference>
<dbReference type="PIRSF" id="PIRSF036400">
    <property type="entry name" value="RR_Ctr_UCP036400"/>
    <property type="match status" value="1"/>
</dbReference>
<dbReference type="EMBL" id="JAEKJZ010000001">
    <property type="protein sequence ID" value="MBN9669416.1"/>
    <property type="molecule type" value="Genomic_DNA"/>
</dbReference>
<dbReference type="InterPro" id="IPR013324">
    <property type="entry name" value="RNA_pol_sigma_r3/r4-like"/>
</dbReference>
<dbReference type="SUPFAM" id="SSF88659">
    <property type="entry name" value="Sigma3 and sigma4 domains of RNA polymerase sigma factors"/>
    <property type="match status" value="1"/>
</dbReference>
<dbReference type="Gene3D" id="3.40.50.2300">
    <property type="match status" value="1"/>
</dbReference>
<dbReference type="InterPro" id="IPR014605">
    <property type="entry name" value="Sig_resp-reg_PhyR"/>
</dbReference>
<dbReference type="InterPro" id="IPR011006">
    <property type="entry name" value="CheY-like_superfamily"/>
</dbReference>
<dbReference type="AlphaFoldDB" id="A0A939IYW4"/>
<dbReference type="InterPro" id="IPR053867">
    <property type="entry name" value="PhyR_sigma4"/>
</dbReference>
<dbReference type="Proteomes" id="UP000664096">
    <property type="component" value="Unassembled WGS sequence"/>
</dbReference>
<name>A0A939IYW4_9HYPH</name>
<dbReference type="NCBIfam" id="NF006623">
    <property type="entry name" value="PRK09191.1"/>
    <property type="match status" value="1"/>
</dbReference>
<dbReference type="RefSeq" id="WP_207140826.1">
    <property type="nucleotide sequence ID" value="NZ_JAEKJZ010000001.1"/>
</dbReference>
<dbReference type="InterPro" id="IPR050595">
    <property type="entry name" value="Bact_response_regulator"/>
</dbReference>
<proteinExistence type="predicted"/>
<organism evidence="4 5">
    <name type="scientific">Roseibium aggregatum</name>
    <dbReference type="NCBI Taxonomy" id="187304"/>
    <lineage>
        <taxon>Bacteria</taxon>
        <taxon>Pseudomonadati</taxon>
        <taxon>Pseudomonadota</taxon>
        <taxon>Alphaproteobacteria</taxon>
        <taxon>Hyphomicrobiales</taxon>
        <taxon>Stappiaceae</taxon>
        <taxon>Roseibium</taxon>
    </lineage>
</organism>
<accession>A0A939IYW4</accession>
<reference evidence="4" key="1">
    <citation type="submission" date="2020-12" db="EMBL/GenBank/DDBJ databases">
        <title>Oil enriched cultivation method for isolating marine PHA-producing bacteria.</title>
        <authorList>
            <person name="Zheng W."/>
            <person name="Yu S."/>
            <person name="Huang Y."/>
        </authorList>
    </citation>
    <scope>NUCLEOTIDE SEQUENCE</scope>
    <source>
        <strain evidence="4">SY-2-12</strain>
    </source>
</reference>
<feature type="domain" description="Response regulatory" evidence="3">
    <location>
        <begin position="142"/>
        <end position="255"/>
    </location>
</feature>
<feature type="modified residue" description="4-aspartylphosphate" evidence="2">
    <location>
        <position position="192"/>
    </location>
</feature>
<comment type="caution">
    <text evidence="4">The sequence shown here is derived from an EMBL/GenBank/DDBJ whole genome shotgun (WGS) entry which is preliminary data.</text>
</comment>
<dbReference type="PANTHER" id="PTHR44591">
    <property type="entry name" value="STRESS RESPONSE REGULATOR PROTEIN 1"/>
    <property type="match status" value="1"/>
</dbReference>
<dbReference type="PROSITE" id="PS50110">
    <property type="entry name" value="RESPONSE_REGULATORY"/>
    <property type="match status" value="1"/>
</dbReference>
<gene>
    <name evidence="4" type="ORF">JF539_03630</name>
</gene>
<dbReference type="SUPFAM" id="SSF52172">
    <property type="entry name" value="CheY-like"/>
    <property type="match status" value="1"/>
</dbReference>
<evidence type="ECO:0000313" key="4">
    <source>
        <dbReference type="EMBL" id="MBN9669416.1"/>
    </source>
</evidence>
<evidence type="ECO:0000259" key="3">
    <source>
        <dbReference type="PROSITE" id="PS50110"/>
    </source>
</evidence>
<protein>
    <submittedName>
        <fullName evidence="4">Response regulator</fullName>
    </submittedName>
</protein>
<dbReference type="GO" id="GO:0000160">
    <property type="term" value="P:phosphorelay signal transduction system"/>
    <property type="evidence" value="ECO:0007669"/>
    <property type="project" value="InterPro"/>
</dbReference>
<dbReference type="CDD" id="cd17540">
    <property type="entry name" value="REC_PhyR"/>
    <property type="match status" value="1"/>
</dbReference>
<dbReference type="SMART" id="SM00448">
    <property type="entry name" value="REC"/>
    <property type="match status" value="1"/>
</dbReference>
<dbReference type="InterPro" id="IPR001789">
    <property type="entry name" value="Sig_transdc_resp-reg_receiver"/>
</dbReference>
<evidence type="ECO:0000256" key="1">
    <source>
        <dbReference type="ARBA" id="ARBA00022553"/>
    </source>
</evidence>
<sequence>MSLSQEIAPLLPYLRRYARALSGSQNSGDAYVRACLQALVADQSIIDTSGGTKIGLYRLFHVLWNATVVPPVTNDGTASMFEQTAQQRLATMAPESRQTLLLSTMEGFSIPETARIIDKTEDEVTQLIQDAINEIDRQTKTEVLIIEDEPLISMDLMQIVESLGHGVTSVARTASDAIAAAKSETPGLVLADIQLADGSSGIDAVKEILAEMSVPVIFITSFPERLLTGERPEPTFLITKPFNPNTVKAGISQALFFKGTDAVAA</sequence>
<evidence type="ECO:0000256" key="2">
    <source>
        <dbReference type="PROSITE-ProRule" id="PRU00169"/>
    </source>
</evidence>
<dbReference type="InterPro" id="IPR053866">
    <property type="entry name" value="PhyR_sigma2"/>
</dbReference>
<dbReference type="Pfam" id="PF22233">
    <property type="entry name" value="PhyR_sigma-like"/>
    <property type="match status" value="1"/>
</dbReference>
<dbReference type="PANTHER" id="PTHR44591:SF20">
    <property type="entry name" value="PROTEIN PILH"/>
    <property type="match status" value="1"/>
</dbReference>